<dbReference type="EMBL" id="BMLX01000002">
    <property type="protein sequence ID" value="GGP20731.1"/>
    <property type="molecule type" value="Genomic_DNA"/>
</dbReference>
<accession>A0ABQ2P8T8</accession>
<dbReference type="PROSITE" id="PS50072">
    <property type="entry name" value="CSA_PPIASE_2"/>
    <property type="match status" value="1"/>
</dbReference>
<sequence>MWHAPRTVVQNNKANPEDDMKPFRRSLLLSTLACLAFTLAHADPKPVNVTCATTRGDLDITVQPAWSPLGAARFLQMVDDGFFADVPLFRCVNNFICQFGAMPPHANAKTYGTIADDPRQPALRPFKRGYLSFAGAGANTRATQMFLTLGDNIGGLGEQPWETPFAQVTPASIQATMAHLNTGYGDMPPWGKGPDPQKIAAADGAAYLKQNFPQLDYIKSCKRR</sequence>
<dbReference type="PANTHER" id="PTHR45625">
    <property type="entry name" value="PEPTIDYL-PROLYL CIS-TRANS ISOMERASE-RELATED"/>
    <property type="match status" value="1"/>
</dbReference>
<dbReference type="InterPro" id="IPR002130">
    <property type="entry name" value="Cyclophilin-type_PPIase_dom"/>
</dbReference>
<dbReference type="InterPro" id="IPR044666">
    <property type="entry name" value="Cyclophilin_A-like"/>
</dbReference>
<feature type="chain" id="PRO_5045315562" description="PPIase cyclophilin-type domain-containing protein" evidence="1">
    <location>
        <begin position="43"/>
        <end position="224"/>
    </location>
</feature>
<evidence type="ECO:0000313" key="4">
    <source>
        <dbReference type="Proteomes" id="UP000637267"/>
    </source>
</evidence>
<feature type="signal peptide" evidence="1">
    <location>
        <begin position="1"/>
        <end position="42"/>
    </location>
</feature>
<evidence type="ECO:0000259" key="2">
    <source>
        <dbReference type="PROSITE" id="PS50072"/>
    </source>
</evidence>
<proteinExistence type="predicted"/>
<dbReference type="PANTHER" id="PTHR45625:SF6">
    <property type="entry name" value="SPLICEOSOME-ASSOCIATED PROTEIN CWC27 HOMOLOG"/>
    <property type="match status" value="1"/>
</dbReference>
<keyword evidence="4" id="KW-1185">Reference proteome</keyword>
<evidence type="ECO:0000313" key="3">
    <source>
        <dbReference type="EMBL" id="GGP20731.1"/>
    </source>
</evidence>
<dbReference type="InterPro" id="IPR029000">
    <property type="entry name" value="Cyclophilin-like_dom_sf"/>
</dbReference>
<name>A0ABQ2P8T8_9NEIS</name>
<feature type="domain" description="PPIase cyclophilin-type" evidence="2">
    <location>
        <begin position="56"/>
        <end position="205"/>
    </location>
</feature>
<dbReference type="Pfam" id="PF00160">
    <property type="entry name" value="Pro_isomerase"/>
    <property type="match status" value="1"/>
</dbReference>
<dbReference type="Gene3D" id="2.40.100.10">
    <property type="entry name" value="Cyclophilin-like"/>
    <property type="match status" value="1"/>
</dbReference>
<comment type="caution">
    <text evidence="3">The sequence shown here is derived from an EMBL/GenBank/DDBJ whole genome shotgun (WGS) entry which is preliminary data.</text>
</comment>
<protein>
    <recommendedName>
        <fullName evidence="2">PPIase cyclophilin-type domain-containing protein</fullName>
    </recommendedName>
</protein>
<evidence type="ECO:0000256" key="1">
    <source>
        <dbReference type="SAM" id="SignalP"/>
    </source>
</evidence>
<organism evidence="3 4">
    <name type="scientific">Silvimonas iriomotensis</name>
    <dbReference type="NCBI Taxonomy" id="449662"/>
    <lineage>
        <taxon>Bacteria</taxon>
        <taxon>Pseudomonadati</taxon>
        <taxon>Pseudomonadota</taxon>
        <taxon>Betaproteobacteria</taxon>
        <taxon>Neisseriales</taxon>
        <taxon>Chitinibacteraceae</taxon>
        <taxon>Silvimonas</taxon>
    </lineage>
</organism>
<reference evidence="4" key="1">
    <citation type="journal article" date="2019" name="Int. J. Syst. Evol. Microbiol.">
        <title>The Global Catalogue of Microorganisms (GCM) 10K type strain sequencing project: providing services to taxonomists for standard genome sequencing and annotation.</title>
        <authorList>
            <consortium name="The Broad Institute Genomics Platform"/>
            <consortium name="The Broad Institute Genome Sequencing Center for Infectious Disease"/>
            <person name="Wu L."/>
            <person name="Ma J."/>
        </authorList>
    </citation>
    <scope>NUCLEOTIDE SEQUENCE [LARGE SCALE GENOMIC DNA]</scope>
    <source>
        <strain evidence="4">CGMCC 1.8859</strain>
    </source>
</reference>
<dbReference type="SUPFAM" id="SSF50891">
    <property type="entry name" value="Cyclophilin-like"/>
    <property type="match status" value="1"/>
</dbReference>
<dbReference type="Proteomes" id="UP000637267">
    <property type="component" value="Unassembled WGS sequence"/>
</dbReference>
<gene>
    <name evidence="3" type="ORF">GCM10010970_16670</name>
</gene>
<keyword evidence="1" id="KW-0732">Signal</keyword>